<feature type="compositionally biased region" description="Polar residues" evidence="1">
    <location>
        <begin position="1"/>
        <end position="29"/>
    </location>
</feature>
<dbReference type="AlphaFoldDB" id="A0AAI8YWI8"/>
<feature type="compositionally biased region" description="Polar residues" evidence="1">
    <location>
        <begin position="354"/>
        <end position="374"/>
    </location>
</feature>
<gene>
    <name evidence="2" type="ORF">LECACI_7A003270</name>
</gene>
<comment type="caution">
    <text evidence="2">The sequence shown here is derived from an EMBL/GenBank/DDBJ whole genome shotgun (WGS) entry which is preliminary data.</text>
</comment>
<feature type="compositionally biased region" description="Polar residues" evidence="1">
    <location>
        <begin position="333"/>
        <end position="343"/>
    </location>
</feature>
<name>A0AAI8YWI8_9PEZI</name>
<sequence>MPPKESQTANTDISPHNSSTPLISSSQRQDLQRAGAPSENSIDEKDPKSAKRRFFGLGKKKEDKAAMDASSVAAGSVPEHSVGAAGTPSLKQQQHPELKANSQAIPISPSRLPHQAAAAASPSRLRSSSPRLNSPASSEIFERNVQEPVSIGSLGGERAESSPAHIPAHVITEDSIPPALEASAQAITSDELNPDDVEIVTSSTHQPASTVLEGSTSQADLTQLNSPASVPLAPLQHHKSEDSEAGVSLHQSGILSGSADDDGASNYGQLDPNDVRRLSFISFKDIVQSEHQHQAASILGEVGSRDSLHMANVPPGILQQENRAASPLRSPRSPVSTHSQSLSGGVVTPPLGVNATNPLNAASTTTNPEQSPSRSVGLGSPGLQHGELTIETMRQALRKTASGDLSNGRGVGMSPVSDENSVKEPPRSRTNT</sequence>
<feature type="region of interest" description="Disordered" evidence="1">
    <location>
        <begin position="323"/>
        <end position="432"/>
    </location>
</feature>
<keyword evidence="3" id="KW-1185">Reference proteome</keyword>
<feature type="compositionally biased region" description="Basic and acidic residues" evidence="1">
    <location>
        <begin position="420"/>
        <end position="432"/>
    </location>
</feature>
<protein>
    <submittedName>
        <fullName evidence="2">Uncharacterized protein</fullName>
    </submittedName>
</protein>
<dbReference type="Proteomes" id="UP001296104">
    <property type="component" value="Unassembled WGS sequence"/>
</dbReference>
<dbReference type="EMBL" id="CAVMBE010000015">
    <property type="protein sequence ID" value="CAK3951150.1"/>
    <property type="molecule type" value="Genomic_DNA"/>
</dbReference>
<evidence type="ECO:0000313" key="2">
    <source>
        <dbReference type="EMBL" id="CAK3951150.1"/>
    </source>
</evidence>
<feature type="compositionally biased region" description="Low complexity" evidence="1">
    <location>
        <begin position="109"/>
        <end position="138"/>
    </location>
</feature>
<organism evidence="2 3">
    <name type="scientific">Lecanosticta acicola</name>
    <dbReference type="NCBI Taxonomy" id="111012"/>
    <lineage>
        <taxon>Eukaryota</taxon>
        <taxon>Fungi</taxon>
        <taxon>Dikarya</taxon>
        <taxon>Ascomycota</taxon>
        <taxon>Pezizomycotina</taxon>
        <taxon>Dothideomycetes</taxon>
        <taxon>Dothideomycetidae</taxon>
        <taxon>Mycosphaerellales</taxon>
        <taxon>Mycosphaerellaceae</taxon>
        <taxon>Lecanosticta</taxon>
    </lineage>
</organism>
<feature type="compositionally biased region" description="Polar residues" evidence="1">
    <location>
        <begin position="200"/>
        <end position="228"/>
    </location>
</feature>
<feature type="compositionally biased region" description="Polar residues" evidence="1">
    <location>
        <begin position="89"/>
        <end position="105"/>
    </location>
</feature>
<feature type="region of interest" description="Disordered" evidence="1">
    <location>
        <begin position="200"/>
        <end position="271"/>
    </location>
</feature>
<reference evidence="2" key="1">
    <citation type="submission" date="2023-11" db="EMBL/GenBank/DDBJ databases">
        <authorList>
            <person name="Alioto T."/>
            <person name="Alioto T."/>
            <person name="Gomez Garrido J."/>
        </authorList>
    </citation>
    <scope>NUCLEOTIDE SEQUENCE</scope>
</reference>
<evidence type="ECO:0000313" key="3">
    <source>
        <dbReference type="Proteomes" id="UP001296104"/>
    </source>
</evidence>
<feature type="region of interest" description="Disordered" evidence="1">
    <location>
        <begin position="1"/>
        <end position="167"/>
    </location>
</feature>
<dbReference type="PANTHER" id="PTHR42111">
    <property type="entry name" value="YALI0D23727P"/>
    <property type="match status" value="1"/>
</dbReference>
<proteinExistence type="predicted"/>
<accession>A0AAI8YWI8</accession>
<dbReference type="PANTHER" id="PTHR42111:SF1">
    <property type="entry name" value="YALI0D23727P"/>
    <property type="match status" value="1"/>
</dbReference>
<evidence type="ECO:0000256" key="1">
    <source>
        <dbReference type="SAM" id="MobiDB-lite"/>
    </source>
</evidence>